<gene>
    <name evidence="1" type="ORF">CYMTET_18088</name>
</gene>
<protein>
    <submittedName>
        <fullName evidence="1">Uncharacterized protein</fullName>
    </submittedName>
</protein>
<evidence type="ECO:0000313" key="2">
    <source>
        <dbReference type="Proteomes" id="UP001190700"/>
    </source>
</evidence>
<accession>A0AAE0L6A0</accession>
<dbReference type="Proteomes" id="UP001190700">
    <property type="component" value="Unassembled WGS sequence"/>
</dbReference>
<dbReference type="EMBL" id="LGRX02008321">
    <property type="protein sequence ID" value="KAK3273693.1"/>
    <property type="molecule type" value="Genomic_DNA"/>
</dbReference>
<dbReference type="SUPFAM" id="SSF54427">
    <property type="entry name" value="NTF2-like"/>
    <property type="match status" value="1"/>
</dbReference>
<keyword evidence="2" id="KW-1185">Reference proteome</keyword>
<comment type="caution">
    <text evidence="1">The sequence shown here is derived from an EMBL/GenBank/DDBJ whole genome shotgun (WGS) entry which is preliminary data.</text>
</comment>
<organism evidence="1 2">
    <name type="scientific">Cymbomonas tetramitiformis</name>
    <dbReference type="NCBI Taxonomy" id="36881"/>
    <lineage>
        <taxon>Eukaryota</taxon>
        <taxon>Viridiplantae</taxon>
        <taxon>Chlorophyta</taxon>
        <taxon>Pyramimonadophyceae</taxon>
        <taxon>Pyramimonadales</taxon>
        <taxon>Pyramimonadaceae</taxon>
        <taxon>Cymbomonas</taxon>
    </lineage>
</organism>
<evidence type="ECO:0000313" key="1">
    <source>
        <dbReference type="EMBL" id="KAK3273693.1"/>
    </source>
</evidence>
<dbReference type="InterPro" id="IPR032710">
    <property type="entry name" value="NTF2-like_dom_sf"/>
</dbReference>
<name>A0AAE0L6A0_9CHLO</name>
<dbReference type="AlphaFoldDB" id="A0AAE0L6A0"/>
<dbReference type="Gene3D" id="3.10.450.50">
    <property type="match status" value="1"/>
</dbReference>
<sequence length="232" mass="25211">MMQSAGTSANICRVSAADSKPLSARRHPLAVTSCQRRPELPRAKSLSISTSTEACKPECVGAEQSGRRAALLSGCGSGLALSAQSASARELVPEDTPENLKLVKKICKLMAKGEYDAVSKLTAEEAKVVKQGPEELPYCGKYFGQRCVKDFYSKFEEYFTITKIPETLFYLGETGAIFAAFDYEYVVAKNCEVMLSTSVAMKIVITDGKLTKMAMIGDTLSEYLTLQKAEVL</sequence>
<reference evidence="1 2" key="1">
    <citation type="journal article" date="2015" name="Genome Biol. Evol.">
        <title>Comparative Genomics of a Bacterivorous Green Alga Reveals Evolutionary Causalities and Consequences of Phago-Mixotrophic Mode of Nutrition.</title>
        <authorList>
            <person name="Burns J.A."/>
            <person name="Paasch A."/>
            <person name="Narechania A."/>
            <person name="Kim E."/>
        </authorList>
    </citation>
    <scope>NUCLEOTIDE SEQUENCE [LARGE SCALE GENOMIC DNA]</scope>
    <source>
        <strain evidence="1 2">PLY_AMNH</strain>
    </source>
</reference>
<proteinExistence type="predicted"/>